<dbReference type="RefSeq" id="XP_073357449.1">
    <property type="nucleotide sequence ID" value="XM_073501348.1"/>
</dbReference>
<reference evidence="2" key="2">
    <citation type="journal article" date="2017" name="Nat. Plants">
        <title>The Aegilops tauschii genome reveals multiple impacts of transposons.</title>
        <authorList>
            <person name="Zhao G."/>
            <person name="Zou C."/>
            <person name="Li K."/>
            <person name="Wang K."/>
            <person name="Li T."/>
            <person name="Gao L."/>
            <person name="Zhang X."/>
            <person name="Wang H."/>
            <person name="Yang Z."/>
            <person name="Liu X."/>
            <person name="Jiang W."/>
            <person name="Mao L."/>
            <person name="Kong X."/>
            <person name="Jiao Y."/>
            <person name="Jia J."/>
        </authorList>
    </citation>
    <scope>NUCLEOTIDE SEQUENCE [LARGE SCALE GENOMIC DNA]</scope>
    <source>
        <strain evidence="2">cv. AL8/78</strain>
    </source>
</reference>
<dbReference type="EnsemblPlants" id="AET6Gv20506100.25">
    <property type="protein sequence ID" value="AET6Gv20506100.25"/>
    <property type="gene ID" value="AET6Gv20506100"/>
</dbReference>
<dbReference type="GeneID" id="109749713"/>
<dbReference type="EnsemblPlants" id="AET6Gv20506100.21">
    <property type="protein sequence ID" value="AET6Gv20506100.21"/>
    <property type="gene ID" value="AET6Gv20506100"/>
</dbReference>
<dbReference type="Gramene" id="AET6Gv20506100.4">
    <property type="protein sequence ID" value="AET6Gv20506100.4"/>
    <property type="gene ID" value="AET6Gv20506100"/>
</dbReference>
<dbReference type="AlphaFoldDB" id="A0A453NVL3"/>
<name>A0A453NVL3_AEGTS</name>
<dbReference type="EnsemblPlants" id="AET6Gv20506100.7">
    <property type="protein sequence ID" value="AET6Gv20506100.7"/>
    <property type="gene ID" value="AET6Gv20506100"/>
</dbReference>
<dbReference type="EnsemblPlants" id="AET6Gv20506100.22">
    <property type="protein sequence ID" value="AET6Gv20506100.22"/>
    <property type="gene ID" value="AET6Gv20506100"/>
</dbReference>
<dbReference type="EnsemblPlants" id="AET6Gv20506100.2">
    <property type="protein sequence ID" value="AET6Gv20506100.2"/>
    <property type="gene ID" value="AET6Gv20506100"/>
</dbReference>
<dbReference type="Gramene" id="AET6Gv20506100.7">
    <property type="protein sequence ID" value="AET6Gv20506100.7"/>
    <property type="gene ID" value="AET6Gv20506100"/>
</dbReference>
<dbReference type="Gramene" id="AET6Gv20506100.30">
    <property type="protein sequence ID" value="AET6Gv20506100.30"/>
    <property type="gene ID" value="AET6Gv20506100"/>
</dbReference>
<dbReference type="EnsemblPlants" id="AET6Gv20506100.30">
    <property type="protein sequence ID" value="AET6Gv20506100.30"/>
    <property type="gene ID" value="AET6Gv20506100"/>
</dbReference>
<dbReference type="Gramene" id="AET6Gv20506100.5">
    <property type="protein sequence ID" value="AET6Gv20506100.5"/>
    <property type="gene ID" value="AET6Gv20506100"/>
</dbReference>
<dbReference type="Gramene" id="AET6Gv20506100.6">
    <property type="protein sequence ID" value="AET6Gv20506100.6"/>
    <property type="gene ID" value="AET6Gv20506100"/>
</dbReference>
<dbReference type="Gramene" id="AET6Gv20506100.9">
    <property type="protein sequence ID" value="AET6Gv20506100.9"/>
    <property type="gene ID" value="AET6Gv20506100"/>
</dbReference>
<reference evidence="1" key="5">
    <citation type="journal article" date="2021" name="G3 (Bethesda)">
        <title>Aegilops tauschii genome assembly Aet v5.0 features greater sequence contiguity and improved annotation.</title>
        <authorList>
            <person name="Wang L."/>
            <person name="Zhu T."/>
            <person name="Rodriguez J.C."/>
            <person name="Deal K.R."/>
            <person name="Dubcovsky J."/>
            <person name="McGuire P.E."/>
            <person name="Lux T."/>
            <person name="Spannagl M."/>
            <person name="Mayer K.F.X."/>
            <person name="Baldrich P."/>
            <person name="Meyers B.C."/>
            <person name="Huo N."/>
            <person name="Gu Y.Q."/>
            <person name="Zhou H."/>
            <person name="Devos K.M."/>
            <person name="Bennetzen J.L."/>
            <person name="Unver T."/>
            <person name="Budak H."/>
            <person name="Gulick P.J."/>
            <person name="Galiba G."/>
            <person name="Kalapos B."/>
            <person name="Nelson D.R."/>
            <person name="Li P."/>
            <person name="You F.M."/>
            <person name="Luo M.C."/>
            <person name="Dvorak J."/>
        </authorList>
    </citation>
    <scope>NUCLEOTIDE SEQUENCE [LARGE SCALE GENOMIC DNA]</scope>
    <source>
        <strain evidence="1">cv. AL8/78</strain>
    </source>
</reference>
<evidence type="ECO:0000313" key="2">
    <source>
        <dbReference type="Proteomes" id="UP000015105"/>
    </source>
</evidence>
<dbReference type="EnsemblPlants" id="AET6Gv20506100.9">
    <property type="protein sequence ID" value="AET6Gv20506100.9"/>
    <property type="gene ID" value="AET6Gv20506100"/>
</dbReference>
<dbReference type="EnsemblPlants" id="AET6Gv20506100.4">
    <property type="protein sequence ID" value="AET6Gv20506100.4"/>
    <property type="gene ID" value="AET6Gv20506100"/>
</dbReference>
<dbReference type="EnsemblPlants" id="AET6Gv20506100.5">
    <property type="protein sequence ID" value="AET6Gv20506100.5"/>
    <property type="gene ID" value="AET6Gv20506100"/>
</dbReference>
<dbReference type="EnsemblPlants" id="AET6Gv20506100.11">
    <property type="protein sequence ID" value="AET6Gv20506100.11"/>
    <property type="gene ID" value="AET6Gv20506100"/>
</dbReference>
<reference evidence="2" key="1">
    <citation type="journal article" date="2014" name="Science">
        <title>Ancient hybridizations among the ancestral genomes of bread wheat.</title>
        <authorList>
            <consortium name="International Wheat Genome Sequencing Consortium,"/>
            <person name="Marcussen T."/>
            <person name="Sandve S.R."/>
            <person name="Heier L."/>
            <person name="Spannagl M."/>
            <person name="Pfeifer M."/>
            <person name="Jakobsen K.S."/>
            <person name="Wulff B.B."/>
            <person name="Steuernagel B."/>
            <person name="Mayer K.F."/>
            <person name="Olsen O.A."/>
        </authorList>
    </citation>
    <scope>NUCLEOTIDE SEQUENCE [LARGE SCALE GENOMIC DNA]</scope>
    <source>
        <strain evidence="2">cv. AL8/78</strain>
    </source>
</reference>
<dbReference type="STRING" id="200361.A0A453NVL3"/>
<dbReference type="Gramene" id="AET6Gv20506100.26">
    <property type="protein sequence ID" value="AET6Gv20506100.26"/>
    <property type="gene ID" value="AET6Gv20506100"/>
</dbReference>
<sequence>MYPQKVQVGDTEAEPTHTFSLLSYVLDEKAFWHRRLSPREPDLLTSRELNLFEEWKVFTKVDGSEGPTSSDPIRTTEDITNRNKRTTCMSLNETADNCVALKKRARMFQNTDELSSNIHHEMPHTLGTVSASSHEKDQSSSDANLGQIQQTPVHGTSSATNKDFPWDDPDMVARLIESTDRIEEEWFSQQRQTQYTTSVTQDMHISEIKPNEICCSFSSNPVESAVFNDIVSRIPPHSRQKSPRIVQMGSTWVEHRVFGLSMQVYGRVNKYVINMLGKAVMAEQTEKDRLNLLPRSYWSRYYVECDIAKLFQKAFETPLALSVHLRETMIGFHLDRIHMVFLPLSSYSFWYTVVANFRKKMFEVLCPNNRIDLIADEAQLVIKNFKAAFKLAYKRSQVNVTDMGVSFRSVCSSTKEADSGIFTMKLVQGHDGDNTLCFEPLSHSNHPFSSFLYFFCSTDNTHIAYPCNVAQLFAA</sequence>
<dbReference type="Proteomes" id="UP000015105">
    <property type="component" value="Chromosome 6D"/>
</dbReference>
<dbReference type="EnsemblPlants" id="AET6Gv20506100.36">
    <property type="protein sequence ID" value="AET6Gv20506100.36"/>
    <property type="gene ID" value="AET6Gv20506100"/>
</dbReference>
<reference evidence="1" key="4">
    <citation type="submission" date="2019-03" db="UniProtKB">
        <authorList>
            <consortium name="EnsemblPlants"/>
        </authorList>
    </citation>
    <scope>IDENTIFICATION</scope>
</reference>
<dbReference type="Gramene" id="AET6Gv20506100.25">
    <property type="protein sequence ID" value="AET6Gv20506100.25"/>
    <property type="gene ID" value="AET6Gv20506100"/>
</dbReference>
<dbReference type="EnsemblPlants" id="AET6Gv20506100.10">
    <property type="protein sequence ID" value="AET6Gv20506100.10"/>
    <property type="gene ID" value="AET6Gv20506100"/>
</dbReference>
<evidence type="ECO:0000313" key="1">
    <source>
        <dbReference type="EnsemblPlants" id="AET6Gv20506100.11"/>
    </source>
</evidence>
<dbReference type="Gramene" id="AET6Gv20506100.22">
    <property type="protein sequence ID" value="AET6Gv20506100.22"/>
    <property type="gene ID" value="AET6Gv20506100"/>
</dbReference>
<accession>A0A453NVL3</accession>
<dbReference type="EnsemblPlants" id="AET6Gv20506100.27">
    <property type="protein sequence ID" value="AET6Gv20506100.27"/>
    <property type="gene ID" value="AET6Gv20506100"/>
</dbReference>
<dbReference type="EnsemblPlants" id="AET6Gv20506100.1">
    <property type="protein sequence ID" value="AET6Gv20506100.1"/>
    <property type="gene ID" value="AET6Gv20506100"/>
</dbReference>
<dbReference type="Gramene" id="AET6Gv20506100.10">
    <property type="protein sequence ID" value="AET6Gv20506100.10"/>
    <property type="gene ID" value="AET6Gv20506100"/>
</dbReference>
<organism evidence="1 2">
    <name type="scientific">Aegilops tauschii subsp. strangulata</name>
    <name type="common">Goatgrass</name>
    <dbReference type="NCBI Taxonomy" id="200361"/>
    <lineage>
        <taxon>Eukaryota</taxon>
        <taxon>Viridiplantae</taxon>
        <taxon>Streptophyta</taxon>
        <taxon>Embryophyta</taxon>
        <taxon>Tracheophyta</taxon>
        <taxon>Spermatophyta</taxon>
        <taxon>Magnoliopsida</taxon>
        <taxon>Liliopsida</taxon>
        <taxon>Poales</taxon>
        <taxon>Poaceae</taxon>
        <taxon>BOP clade</taxon>
        <taxon>Pooideae</taxon>
        <taxon>Triticodae</taxon>
        <taxon>Triticeae</taxon>
        <taxon>Triticinae</taxon>
        <taxon>Aegilops</taxon>
    </lineage>
</organism>
<dbReference type="Gramene" id="AET6Gv20506100.36">
    <property type="protein sequence ID" value="AET6Gv20506100.36"/>
    <property type="gene ID" value="AET6Gv20506100"/>
</dbReference>
<dbReference type="EnsemblPlants" id="AET6Gv20506100.17">
    <property type="protein sequence ID" value="AET6Gv20506100.17"/>
    <property type="gene ID" value="AET6Gv20506100"/>
</dbReference>
<dbReference type="EnsemblPlants" id="AET6Gv20506100.26">
    <property type="protein sequence ID" value="AET6Gv20506100.26"/>
    <property type="gene ID" value="AET6Gv20506100"/>
</dbReference>
<dbReference type="EnsemblPlants" id="AET6Gv20506100.6">
    <property type="protein sequence ID" value="AET6Gv20506100.6"/>
    <property type="gene ID" value="AET6Gv20506100"/>
</dbReference>
<dbReference type="Gramene" id="AET6Gv20506100.17">
    <property type="protein sequence ID" value="AET6Gv20506100.17"/>
    <property type="gene ID" value="AET6Gv20506100"/>
</dbReference>
<keyword evidence="2" id="KW-1185">Reference proteome</keyword>
<protein>
    <submittedName>
        <fullName evidence="1">Uncharacterized protein</fullName>
    </submittedName>
</protein>
<proteinExistence type="predicted"/>
<dbReference type="Gramene" id="AET6Gv20506100.2">
    <property type="protein sequence ID" value="AET6Gv20506100.2"/>
    <property type="gene ID" value="AET6Gv20506100"/>
</dbReference>
<dbReference type="Gramene" id="AET6Gv20506100.1">
    <property type="protein sequence ID" value="AET6Gv20506100.1"/>
    <property type="gene ID" value="AET6Gv20506100"/>
</dbReference>
<dbReference type="Gramene" id="AET6Gv20506100.21">
    <property type="protein sequence ID" value="AET6Gv20506100.21"/>
    <property type="gene ID" value="AET6Gv20506100"/>
</dbReference>
<dbReference type="Gramene" id="AET6Gv20506100.27">
    <property type="protein sequence ID" value="AET6Gv20506100.27"/>
    <property type="gene ID" value="AET6Gv20506100"/>
</dbReference>
<reference evidence="1" key="3">
    <citation type="journal article" date="2017" name="Nature">
        <title>Genome sequence of the progenitor of the wheat D genome Aegilops tauschii.</title>
        <authorList>
            <person name="Luo M.C."/>
            <person name="Gu Y.Q."/>
            <person name="Puiu D."/>
            <person name="Wang H."/>
            <person name="Twardziok S.O."/>
            <person name="Deal K.R."/>
            <person name="Huo N."/>
            <person name="Zhu T."/>
            <person name="Wang L."/>
            <person name="Wang Y."/>
            <person name="McGuire P.E."/>
            <person name="Liu S."/>
            <person name="Long H."/>
            <person name="Ramasamy R.K."/>
            <person name="Rodriguez J.C."/>
            <person name="Van S.L."/>
            <person name="Yuan L."/>
            <person name="Wang Z."/>
            <person name="Xia Z."/>
            <person name="Xiao L."/>
            <person name="Anderson O.D."/>
            <person name="Ouyang S."/>
            <person name="Liang Y."/>
            <person name="Zimin A.V."/>
            <person name="Pertea G."/>
            <person name="Qi P."/>
            <person name="Bennetzen J.L."/>
            <person name="Dai X."/>
            <person name="Dawson M.W."/>
            <person name="Muller H.G."/>
            <person name="Kugler K."/>
            <person name="Rivarola-Duarte L."/>
            <person name="Spannagl M."/>
            <person name="Mayer K.F.X."/>
            <person name="Lu F.H."/>
            <person name="Bevan M.W."/>
            <person name="Leroy P."/>
            <person name="Li P."/>
            <person name="You F.M."/>
            <person name="Sun Q."/>
            <person name="Liu Z."/>
            <person name="Lyons E."/>
            <person name="Wicker T."/>
            <person name="Salzberg S.L."/>
            <person name="Devos K.M."/>
            <person name="Dvorak J."/>
        </authorList>
    </citation>
    <scope>NUCLEOTIDE SEQUENCE [LARGE SCALE GENOMIC DNA]</scope>
    <source>
        <strain evidence="1">cv. AL8/78</strain>
    </source>
</reference>
<dbReference type="Gramene" id="AET6Gv20506100.11">
    <property type="protein sequence ID" value="AET6Gv20506100.11"/>
    <property type="gene ID" value="AET6Gv20506100"/>
</dbReference>